<evidence type="ECO:0000313" key="13">
    <source>
        <dbReference type="Proteomes" id="UP000012073"/>
    </source>
</evidence>
<dbReference type="GO" id="GO:0009535">
    <property type="term" value="C:chloroplast thylakoid membrane"/>
    <property type="evidence" value="ECO:0007669"/>
    <property type="project" value="UniProtKB-SubCell"/>
</dbReference>
<dbReference type="Proteomes" id="UP000012073">
    <property type="component" value="Unassembled WGS sequence"/>
</dbReference>
<proteinExistence type="inferred from homology"/>
<evidence type="ECO:0000256" key="9">
    <source>
        <dbReference type="PROSITE-ProRule" id="PRU00775"/>
    </source>
</evidence>
<organism evidence="12 13">
    <name type="scientific">Chondrus crispus</name>
    <name type="common">Carrageen Irish moss</name>
    <name type="synonym">Polymorpha crispa</name>
    <dbReference type="NCBI Taxonomy" id="2769"/>
    <lineage>
        <taxon>Eukaryota</taxon>
        <taxon>Rhodophyta</taxon>
        <taxon>Florideophyceae</taxon>
        <taxon>Rhodymeniophycidae</taxon>
        <taxon>Gigartinales</taxon>
        <taxon>Gigartinaceae</taxon>
        <taxon>Chondrus</taxon>
    </lineage>
</organism>
<name>R7QAW6_CHOCR</name>
<evidence type="ECO:0000256" key="10">
    <source>
        <dbReference type="SAM" id="Coils"/>
    </source>
</evidence>
<comment type="similarity">
    <text evidence="9">Belongs to the phycobilisome linker protein family.</text>
</comment>
<sequence length="360" mass="39764">MYAFVQNLGLSATSRHTLSQHGLTKVCGTTLRSAPTPVNSSSGAATIRMTGDYGITLQTLVYTPNPGVACVEDRDVMCYRVWKQVFGNAYVMESERAEAYIAESMYRANQISLKEFVRGVALSSTYRRRFFECCGPYRAVELNFKHLLGRGPVSQQEISEHVQRMANEGWEAEINSYIDSLEYDEAFGDDLVPYMRFMGTYKTAEHFNRMCTLYSSQGTTDKSLSGRAKTMGIENPNHVLSLDGAGVPAKLVSNVAMNGQSSFVSIKKAIPGRPDLDLGQETSQFVVAATPPINENAAPRSRIEIVPGSYMYLTSAQVEEMMKARTEQEKISSFAQKETADAKNQIAALESKIAELSVVQ</sequence>
<keyword evidence="7" id="KW-0793">Thylakoid</keyword>
<dbReference type="PhylomeDB" id="R7QAW6"/>
<keyword evidence="13" id="KW-1185">Reference proteome</keyword>
<dbReference type="OrthoDB" id="3601at2759"/>
<protein>
    <recommendedName>
        <fullName evidence="11">PBS-linker domain-containing protein</fullName>
    </recommendedName>
</protein>
<evidence type="ECO:0000256" key="5">
    <source>
        <dbReference type="ARBA" id="ARBA00022640"/>
    </source>
</evidence>
<gene>
    <name evidence="12" type="ORF">CHC_T00003176001</name>
</gene>
<dbReference type="PANTHER" id="PTHR34011">
    <property type="entry name" value="PHYCOBILISOME 32.1 KDA LINKER POLYPEPTIDE, PHYCOCYANIN-ASSOCIATED, ROD 2-RELATED"/>
    <property type="match status" value="1"/>
</dbReference>
<dbReference type="Pfam" id="PF00427">
    <property type="entry name" value="PBS_linker_poly"/>
    <property type="match status" value="1"/>
</dbReference>
<dbReference type="GO" id="GO:0030089">
    <property type="term" value="C:phycobilisome"/>
    <property type="evidence" value="ECO:0007669"/>
    <property type="project" value="UniProtKB-UniRule"/>
</dbReference>
<evidence type="ECO:0000256" key="2">
    <source>
        <dbReference type="ARBA" id="ARBA00022528"/>
    </source>
</evidence>
<keyword evidence="3" id="KW-0602">Photosynthesis</keyword>
<evidence type="ECO:0000259" key="11">
    <source>
        <dbReference type="PROSITE" id="PS51445"/>
    </source>
</evidence>
<dbReference type="STRING" id="2769.R7QAW6"/>
<dbReference type="PROSITE" id="PS51445">
    <property type="entry name" value="PBS_LINKER"/>
    <property type="match status" value="1"/>
</dbReference>
<keyword evidence="4" id="KW-0042">Antenna complex</keyword>
<keyword evidence="2" id="KW-0150">Chloroplast</keyword>
<dbReference type="AlphaFoldDB" id="R7QAW6"/>
<dbReference type="Gene3D" id="1.10.3130.20">
    <property type="entry name" value="Phycobilisome linker domain"/>
    <property type="match status" value="1"/>
</dbReference>
<evidence type="ECO:0000256" key="1">
    <source>
        <dbReference type="ARBA" id="ARBA00004185"/>
    </source>
</evidence>
<comment type="subcellular location">
    <subcellularLocation>
        <location evidence="1">Plastid</location>
        <location evidence="1">Chloroplast thylakoid membrane</location>
        <topology evidence="1">Peripheral membrane protein</topology>
        <orientation evidence="1">Stromal side</orientation>
    </subcellularLocation>
</comment>
<dbReference type="GeneID" id="17322074"/>
<evidence type="ECO:0000313" key="12">
    <source>
        <dbReference type="EMBL" id="CDF34541.1"/>
    </source>
</evidence>
<dbReference type="InterPro" id="IPR001297">
    <property type="entry name" value="PBS_linker_dom"/>
</dbReference>
<evidence type="ECO:0000256" key="3">
    <source>
        <dbReference type="ARBA" id="ARBA00022531"/>
    </source>
</evidence>
<keyword evidence="5" id="KW-0934">Plastid</keyword>
<evidence type="ECO:0000256" key="6">
    <source>
        <dbReference type="ARBA" id="ARBA00022738"/>
    </source>
</evidence>
<dbReference type="KEGG" id="ccp:CHC_T00003176001"/>
<keyword evidence="6 9" id="KW-0605">Phycobilisome</keyword>
<keyword evidence="8" id="KW-0472">Membrane</keyword>
<feature type="domain" description="PBS-linker" evidence="11">
    <location>
        <begin position="42"/>
        <end position="222"/>
    </location>
</feature>
<evidence type="ECO:0000256" key="8">
    <source>
        <dbReference type="ARBA" id="ARBA00023136"/>
    </source>
</evidence>
<feature type="coiled-coil region" evidence="10">
    <location>
        <begin position="332"/>
        <end position="359"/>
    </location>
</feature>
<keyword evidence="10" id="KW-0175">Coiled coil</keyword>
<reference evidence="13" key="1">
    <citation type="journal article" date="2013" name="Proc. Natl. Acad. Sci. U.S.A.">
        <title>Genome structure and metabolic features in the red seaweed Chondrus crispus shed light on evolution of the Archaeplastida.</title>
        <authorList>
            <person name="Collen J."/>
            <person name="Porcel B."/>
            <person name="Carre W."/>
            <person name="Ball S.G."/>
            <person name="Chaparro C."/>
            <person name="Tonon T."/>
            <person name="Barbeyron T."/>
            <person name="Michel G."/>
            <person name="Noel B."/>
            <person name="Valentin K."/>
            <person name="Elias M."/>
            <person name="Artiguenave F."/>
            <person name="Arun A."/>
            <person name="Aury J.M."/>
            <person name="Barbosa-Neto J.F."/>
            <person name="Bothwell J.H."/>
            <person name="Bouget F.Y."/>
            <person name="Brillet L."/>
            <person name="Cabello-Hurtado F."/>
            <person name="Capella-Gutierrez S."/>
            <person name="Charrier B."/>
            <person name="Cladiere L."/>
            <person name="Cock J.M."/>
            <person name="Coelho S.M."/>
            <person name="Colleoni C."/>
            <person name="Czjzek M."/>
            <person name="Da Silva C."/>
            <person name="Delage L."/>
            <person name="Denoeud F."/>
            <person name="Deschamps P."/>
            <person name="Dittami S.M."/>
            <person name="Gabaldon T."/>
            <person name="Gachon C.M."/>
            <person name="Groisillier A."/>
            <person name="Herve C."/>
            <person name="Jabbari K."/>
            <person name="Katinka M."/>
            <person name="Kloareg B."/>
            <person name="Kowalczyk N."/>
            <person name="Labadie K."/>
            <person name="Leblanc C."/>
            <person name="Lopez P.J."/>
            <person name="McLachlan D.H."/>
            <person name="Meslet-Cladiere L."/>
            <person name="Moustafa A."/>
            <person name="Nehr Z."/>
            <person name="Nyvall Collen P."/>
            <person name="Panaud O."/>
            <person name="Partensky F."/>
            <person name="Poulain J."/>
            <person name="Rensing S.A."/>
            <person name="Rousvoal S."/>
            <person name="Samson G."/>
            <person name="Symeonidi A."/>
            <person name="Weissenbach J."/>
            <person name="Zambounis A."/>
            <person name="Wincker P."/>
            <person name="Boyen C."/>
        </authorList>
    </citation>
    <scope>NUCLEOTIDE SEQUENCE [LARGE SCALE GENOMIC DNA]</scope>
    <source>
        <strain evidence="13">cv. Stackhouse</strain>
    </source>
</reference>
<evidence type="ECO:0000256" key="4">
    <source>
        <dbReference type="ARBA" id="ARBA00022549"/>
    </source>
</evidence>
<dbReference type="GO" id="GO:0015979">
    <property type="term" value="P:photosynthesis"/>
    <property type="evidence" value="ECO:0007669"/>
    <property type="project" value="UniProtKB-KW"/>
</dbReference>
<accession>R7QAW6</accession>
<dbReference type="RefSeq" id="XP_005714360.1">
    <property type="nucleotide sequence ID" value="XM_005714303.1"/>
</dbReference>
<dbReference type="Gramene" id="CDF34541">
    <property type="protein sequence ID" value="CDF34541"/>
    <property type="gene ID" value="CHC_T00003176001"/>
</dbReference>
<evidence type="ECO:0000256" key="7">
    <source>
        <dbReference type="ARBA" id="ARBA00023078"/>
    </source>
</evidence>
<dbReference type="EMBL" id="HG001696">
    <property type="protein sequence ID" value="CDF34541.1"/>
    <property type="molecule type" value="Genomic_DNA"/>
</dbReference>
<dbReference type="PANTHER" id="PTHR34011:SF6">
    <property type="entry name" value="PHYCOBILIPROTEIN APCE"/>
    <property type="match status" value="1"/>
</dbReference>
<dbReference type="InterPro" id="IPR038255">
    <property type="entry name" value="PBS_linker_sf"/>
</dbReference>
<dbReference type="OMA" id="FGNAYVM"/>